<name>A0A261F4K2_9BIFI</name>
<protein>
    <submittedName>
        <fullName evidence="2">Uncharacterized protein</fullName>
    </submittedName>
</protein>
<dbReference type="RefSeq" id="WP_158520660.1">
    <property type="nucleotide sequence ID" value="NZ_JBHLWS010000012.1"/>
</dbReference>
<dbReference type="EMBL" id="MWWT01000006">
    <property type="protein sequence ID" value="OZG54050.1"/>
    <property type="molecule type" value="Genomic_DNA"/>
</dbReference>
<reference evidence="2 3" key="1">
    <citation type="journal article" date="2017" name="BMC Genomics">
        <title>Comparative genomic and phylogenomic analyses of the Bifidobacteriaceae family.</title>
        <authorList>
            <person name="Lugli G.A."/>
            <person name="Milani C."/>
            <person name="Turroni F."/>
            <person name="Duranti S."/>
            <person name="Mancabelli L."/>
            <person name="Mangifesta M."/>
            <person name="Ferrario C."/>
            <person name="Modesto M."/>
            <person name="Mattarelli P."/>
            <person name="Jiri K."/>
            <person name="van Sinderen D."/>
            <person name="Ventura M."/>
        </authorList>
    </citation>
    <scope>NUCLEOTIDE SEQUENCE [LARGE SCALE GENOMIC DNA]</scope>
    <source>
        <strain evidence="2 3">DSM 24762</strain>
    </source>
</reference>
<evidence type="ECO:0000256" key="1">
    <source>
        <dbReference type="SAM" id="MobiDB-lite"/>
    </source>
</evidence>
<accession>A0A261F4K2</accession>
<feature type="region of interest" description="Disordered" evidence="1">
    <location>
        <begin position="33"/>
        <end position="54"/>
    </location>
</feature>
<dbReference type="Proteomes" id="UP000243657">
    <property type="component" value="Unassembled WGS sequence"/>
</dbReference>
<dbReference type="AlphaFoldDB" id="A0A261F4K2"/>
<organism evidence="2 3">
    <name type="scientific">Alloscardovia macacae</name>
    <dbReference type="NCBI Taxonomy" id="1160091"/>
    <lineage>
        <taxon>Bacteria</taxon>
        <taxon>Bacillati</taxon>
        <taxon>Actinomycetota</taxon>
        <taxon>Actinomycetes</taxon>
        <taxon>Bifidobacteriales</taxon>
        <taxon>Bifidobacteriaceae</taxon>
        <taxon>Alloscardovia</taxon>
    </lineage>
</organism>
<proteinExistence type="predicted"/>
<evidence type="ECO:0000313" key="2">
    <source>
        <dbReference type="EMBL" id="OZG54050.1"/>
    </source>
</evidence>
<sequence>MHTPYESAILADVAAARRGELPTSPLEDVVTRLGLDDDDNEKPEGAEAAQTRCL</sequence>
<gene>
    <name evidence="2" type="ORF">ALMA_1014</name>
</gene>
<comment type="caution">
    <text evidence="2">The sequence shown here is derived from an EMBL/GenBank/DDBJ whole genome shotgun (WGS) entry which is preliminary data.</text>
</comment>
<keyword evidence="3" id="KW-1185">Reference proteome</keyword>
<evidence type="ECO:0000313" key="3">
    <source>
        <dbReference type="Proteomes" id="UP000243657"/>
    </source>
</evidence>